<keyword evidence="1" id="KW-1133">Transmembrane helix</keyword>
<evidence type="ECO:0000256" key="1">
    <source>
        <dbReference type="SAM" id="Phobius"/>
    </source>
</evidence>
<gene>
    <name evidence="2" type="ORF">FNV43_RR13018</name>
</gene>
<dbReference type="AlphaFoldDB" id="A0A8K0H0B6"/>
<feature type="transmembrane region" description="Helical" evidence="1">
    <location>
        <begin position="87"/>
        <end position="105"/>
    </location>
</feature>
<keyword evidence="1" id="KW-0472">Membrane</keyword>
<dbReference type="GO" id="GO:0006783">
    <property type="term" value="P:heme biosynthetic process"/>
    <property type="evidence" value="ECO:0007669"/>
    <property type="project" value="InterPro"/>
</dbReference>
<evidence type="ECO:0000313" key="3">
    <source>
        <dbReference type="Proteomes" id="UP000796880"/>
    </source>
</evidence>
<name>A0A8K0H0B6_9ROSA</name>
<accession>A0A8K0H0B6</accession>
<dbReference type="InterPro" id="IPR001015">
    <property type="entry name" value="Ferrochelatase"/>
</dbReference>
<protein>
    <submittedName>
        <fullName evidence="2">Uncharacterized protein</fullName>
    </submittedName>
</protein>
<dbReference type="PANTHER" id="PTHR11108:SF4">
    <property type="entry name" value="FERROCHELATASE-1, CHLOROPLASTIC_MITOCHONDRIAL"/>
    <property type="match status" value="1"/>
</dbReference>
<sequence length="136" mass="15845">MIAGFSCWLLNFGHVSSIYGMKENGKKDTQLYVFSYVEDVGDPYKDQMEQRICLIMEELKARVFYKFLLIKCDIIIISKFSGVVFQIISDILCLMLISFFLICFVNEHIETLEELDMEYKQLALESGILNWVMALL</sequence>
<proteinExistence type="predicted"/>
<dbReference type="Gene3D" id="3.40.50.1400">
    <property type="match status" value="1"/>
</dbReference>
<organism evidence="2 3">
    <name type="scientific">Rhamnella rubrinervis</name>
    <dbReference type="NCBI Taxonomy" id="2594499"/>
    <lineage>
        <taxon>Eukaryota</taxon>
        <taxon>Viridiplantae</taxon>
        <taxon>Streptophyta</taxon>
        <taxon>Embryophyta</taxon>
        <taxon>Tracheophyta</taxon>
        <taxon>Spermatophyta</taxon>
        <taxon>Magnoliopsida</taxon>
        <taxon>eudicotyledons</taxon>
        <taxon>Gunneridae</taxon>
        <taxon>Pentapetalae</taxon>
        <taxon>rosids</taxon>
        <taxon>fabids</taxon>
        <taxon>Rosales</taxon>
        <taxon>Rhamnaceae</taxon>
        <taxon>rhamnoid group</taxon>
        <taxon>Rhamneae</taxon>
        <taxon>Rhamnella</taxon>
    </lineage>
</organism>
<dbReference type="PANTHER" id="PTHR11108">
    <property type="entry name" value="FERROCHELATASE"/>
    <property type="match status" value="1"/>
</dbReference>
<evidence type="ECO:0000313" key="2">
    <source>
        <dbReference type="EMBL" id="KAF3443336.1"/>
    </source>
</evidence>
<dbReference type="OrthoDB" id="1323at2759"/>
<keyword evidence="1" id="KW-0812">Transmembrane</keyword>
<dbReference type="GO" id="GO:0005739">
    <property type="term" value="C:mitochondrion"/>
    <property type="evidence" value="ECO:0007669"/>
    <property type="project" value="TreeGrafter"/>
</dbReference>
<reference evidence="2" key="1">
    <citation type="submission" date="2020-03" db="EMBL/GenBank/DDBJ databases">
        <title>A high-quality chromosome-level genome assembly of a woody plant with both climbing and erect habits, Rhamnella rubrinervis.</title>
        <authorList>
            <person name="Lu Z."/>
            <person name="Yang Y."/>
            <person name="Zhu X."/>
            <person name="Sun Y."/>
        </authorList>
    </citation>
    <scope>NUCLEOTIDE SEQUENCE</scope>
    <source>
        <strain evidence="2">BYM</strain>
        <tissue evidence="2">Leaf</tissue>
    </source>
</reference>
<dbReference type="GO" id="GO:0004325">
    <property type="term" value="F:ferrochelatase activity"/>
    <property type="evidence" value="ECO:0007669"/>
    <property type="project" value="InterPro"/>
</dbReference>
<dbReference type="EMBL" id="VOIH02000006">
    <property type="protein sequence ID" value="KAF3443336.1"/>
    <property type="molecule type" value="Genomic_DNA"/>
</dbReference>
<dbReference type="Proteomes" id="UP000796880">
    <property type="component" value="Unassembled WGS sequence"/>
</dbReference>
<dbReference type="SUPFAM" id="SSF53800">
    <property type="entry name" value="Chelatase"/>
    <property type="match status" value="1"/>
</dbReference>
<keyword evidence="3" id="KW-1185">Reference proteome</keyword>
<comment type="caution">
    <text evidence="2">The sequence shown here is derived from an EMBL/GenBank/DDBJ whole genome shotgun (WGS) entry which is preliminary data.</text>
</comment>